<accession>A0ABQ4CIU6</accession>
<dbReference type="EMBL" id="BONE01000001">
    <property type="protein sequence ID" value="GIF70747.1"/>
    <property type="molecule type" value="Genomic_DNA"/>
</dbReference>
<evidence type="ECO:0000259" key="1">
    <source>
        <dbReference type="Pfam" id="PF01872"/>
    </source>
</evidence>
<evidence type="ECO:0000313" key="3">
    <source>
        <dbReference type="Proteomes" id="UP000604117"/>
    </source>
</evidence>
<comment type="caution">
    <text evidence="2">The sequence shown here is derived from an EMBL/GenBank/DDBJ whole genome shotgun (WGS) entry which is preliminary data.</text>
</comment>
<dbReference type="SUPFAM" id="SSF53597">
    <property type="entry name" value="Dihydrofolate reductase-like"/>
    <property type="match status" value="1"/>
</dbReference>
<organism evidence="2 3">
    <name type="scientific">Asanoa siamensis</name>
    <dbReference type="NCBI Taxonomy" id="926357"/>
    <lineage>
        <taxon>Bacteria</taxon>
        <taxon>Bacillati</taxon>
        <taxon>Actinomycetota</taxon>
        <taxon>Actinomycetes</taxon>
        <taxon>Micromonosporales</taxon>
        <taxon>Micromonosporaceae</taxon>
        <taxon>Asanoa</taxon>
    </lineage>
</organism>
<dbReference type="Gene3D" id="3.40.430.10">
    <property type="entry name" value="Dihydrofolate Reductase, subunit A"/>
    <property type="match status" value="1"/>
</dbReference>
<protein>
    <submittedName>
        <fullName evidence="2">Pyrimidine reductase</fullName>
    </submittedName>
</protein>
<dbReference type="InterPro" id="IPR002734">
    <property type="entry name" value="RibDG_C"/>
</dbReference>
<dbReference type="RefSeq" id="WP_203710187.1">
    <property type="nucleotide sequence ID" value="NZ_BONE01000001.1"/>
</dbReference>
<sequence>MRRIIASTYATLDGFIDNPHLWSMRHNSPDAMAYALDLALGCDALLLGRVTYEGMAQAWPAMGGNPYADHVNSIAKYAVSSTLREPAAWNNSAIIPGDQVHKAVTDLKHQPGKDILIWGNGRLTDDLAAHGLLDEYRVWIYPVLKGSGEPLFRPESVTALAHVGTTTFASGVVVLTYRPGSAADADEAGGQVG</sequence>
<evidence type="ECO:0000313" key="2">
    <source>
        <dbReference type="EMBL" id="GIF70747.1"/>
    </source>
</evidence>
<dbReference type="InterPro" id="IPR024072">
    <property type="entry name" value="DHFR-like_dom_sf"/>
</dbReference>
<reference evidence="2 3" key="1">
    <citation type="submission" date="2021-01" db="EMBL/GenBank/DDBJ databases">
        <title>Whole genome shotgun sequence of Asanoa siamensis NBRC 107932.</title>
        <authorList>
            <person name="Komaki H."/>
            <person name="Tamura T."/>
        </authorList>
    </citation>
    <scope>NUCLEOTIDE SEQUENCE [LARGE SCALE GENOMIC DNA]</scope>
    <source>
        <strain evidence="2 3">NBRC 107932</strain>
    </source>
</reference>
<proteinExistence type="predicted"/>
<name>A0ABQ4CIU6_9ACTN</name>
<feature type="domain" description="Bacterial bifunctional deaminase-reductase C-terminal" evidence="1">
    <location>
        <begin position="4"/>
        <end position="174"/>
    </location>
</feature>
<dbReference type="PANTHER" id="PTHR38011:SF11">
    <property type="entry name" value="2,5-DIAMINO-6-RIBOSYLAMINO-4(3H)-PYRIMIDINONE 5'-PHOSPHATE REDUCTASE"/>
    <property type="match status" value="1"/>
</dbReference>
<keyword evidence="3" id="KW-1185">Reference proteome</keyword>
<dbReference type="InterPro" id="IPR050765">
    <property type="entry name" value="Riboflavin_Biosynth_HTPR"/>
</dbReference>
<dbReference type="Pfam" id="PF01872">
    <property type="entry name" value="RibD_C"/>
    <property type="match status" value="1"/>
</dbReference>
<gene>
    <name evidence="2" type="ORF">Asi02nite_02650</name>
</gene>
<dbReference type="PANTHER" id="PTHR38011">
    <property type="entry name" value="DIHYDROFOLATE REDUCTASE FAMILY PROTEIN (AFU_ORTHOLOGUE AFUA_8G06820)"/>
    <property type="match status" value="1"/>
</dbReference>
<dbReference type="Proteomes" id="UP000604117">
    <property type="component" value="Unassembled WGS sequence"/>
</dbReference>